<keyword evidence="6" id="KW-0647">Proteasome</keyword>
<dbReference type="PROSITE" id="PS50053">
    <property type="entry name" value="UBIQUITIN_2"/>
    <property type="match status" value="1"/>
</dbReference>
<feature type="domain" description="UBA" evidence="10">
    <location>
        <begin position="301"/>
        <end position="341"/>
    </location>
</feature>
<evidence type="ECO:0000313" key="12">
    <source>
        <dbReference type="EMBL" id="KAK2087456.1"/>
    </source>
</evidence>
<evidence type="ECO:0000259" key="10">
    <source>
        <dbReference type="PROSITE" id="PS50030"/>
    </source>
</evidence>
<organism evidence="12 13">
    <name type="scientific">Saguinus oedipus</name>
    <name type="common">Cotton-top tamarin</name>
    <name type="synonym">Oedipomidas oedipus</name>
    <dbReference type="NCBI Taxonomy" id="9490"/>
    <lineage>
        <taxon>Eukaryota</taxon>
        <taxon>Metazoa</taxon>
        <taxon>Chordata</taxon>
        <taxon>Craniata</taxon>
        <taxon>Vertebrata</taxon>
        <taxon>Euteleostomi</taxon>
        <taxon>Mammalia</taxon>
        <taxon>Eutheria</taxon>
        <taxon>Euarchontoglires</taxon>
        <taxon>Primates</taxon>
        <taxon>Haplorrhini</taxon>
        <taxon>Platyrrhini</taxon>
        <taxon>Cebidae</taxon>
        <taxon>Callitrichinae</taxon>
        <taxon>Saguinus</taxon>
    </lineage>
</organism>
<comment type="caution">
    <text evidence="12">The sequence shown here is derived from an EMBL/GenBank/DDBJ whole genome shotgun (WGS) entry which is preliminary data.</text>
</comment>
<feature type="compositionally biased region" description="Low complexity" evidence="9">
    <location>
        <begin position="259"/>
        <end position="280"/>
    </location>
</feature>
<evidence type="ECO:0000256" key="3">
    <source>
        <dbReference type="ARBA" id="ARBA00022553"/>
    </source>
</evidence>
<evidence type="ECO:0000256" key="6">
    <source>
        <dbReference type="ARBA" id="ARBA00022942"/>
    </source>
</evidence>
<protein>
    <submittedName>
        <fullName evidence="12">UV excision repair protein RAD23 A</fullName>
    </submittedName>
</protein>
<name>A0ABQ9TS41_SAGOE</name>
<dbReference type="InterPro" id="IPR015940">
    <property type="entry name" value="UBA"/>
</dbReference>
<dbReference type="InterPro" id="IPR036353">
    <property type="entry name" value="XPC-bd_sf"/>
</dbReference>
<evidence type="ECO:0000256" key="7">
    <source>
        <dbReference type="ARBA" id="ARBA00023204"/>
    </source>
</evidence>
<keyword evidence="5" id="KW-0227">DNA damage</keyword>
<evidence type="ECO:0000256" key="2">
    <source>
        <dbReference type="ARBA" id="ARBA00009878"/>
    </source>
</evidence>
<dbReference type="NCBIfam" id="TIGR00601">
    <property type="entry name" value="rad23"/>
    <property type="match status" value="1"/>
</dbReference>
<dbReference type="Pfam" id="PF00627">
    <property type="entry name" value="UBA"/>
    <property type="match status" value="2"/>
</dbReference>
<dbReference type="InterPro" id="IPR041811">
    <property type="entry name" value="RAD23A/B_UBA1"/>
</dbReference>
<dbReference type="SUPFAM" id="SSF54236">
    <property type="entry name" value="Ubiquitin-like"/>
    <property type="match status" value="1"/>
</dbReference>
<dbReference type="SUPFAM" id="SSF101238">
    <property type="entry name" value="XPC-binding domain"/>
    <property type="match status" value="1"/>
</dbReference>
<feature type="region of interest" description="Disordered" evidence="9">
    <location>
        <begin position="214"/>
        <end position="293"/>
    </location>
</feature>
<sequence>MAVTITLKTLQQQTFKIRMEPDETVRAGPEPGGGCWGWGGGGEAGIPTGGAGRTARAGPYPDPQPAGLNWIPPRWSLAQLSADRAALLGRSPDKAPPPGRWPGRGSNVSALVGRRSYWLGFVGRPGSPVLGLHVPSFAGVSLGHWWSNLGVITRRYRVKVLKEKIEAEKGRDAFPVAGQKLIYAGKILSDDVPIRDYRIDEKNFVVVMVTKTKAGQGTSAPPEASPTAAPESSTSFPPTPTSGMSHPPPAAREDKSPSEESAPTTSPESVSGSVPSSGSSGREEDAASTLGFAAPSTVTGSEYETMLTEIMSMGYERERVVAALRASYNNPHRAVEYLLTGIPGSPEPEHGSVQESQVSEQPATEAAGENPLEFLRDQPQFQNMRQVIQQNPALLPALLQQLGQENPQLLQQISRHQEQFIQMLNEPPGELADISDVEAEVGAIGEEAPQMNYIQVTPQEKEAIERLKALGFPESLVIQAYFACEKNENLAANFLLSQNFDDE</sequence>
<dbReference type="SUPFAM" id="SSF46934">
    <property type="entry name" value="UBA-like"/>
    <property type="match status" value="2"/>
</dbReference>
<dbReference type="PROSITE" id="PS50030">
    <property type="entry name" value="UBA"/>
    <property type="match status" value="2"/>
</dbReference>
<dbReference type="InterPro" id="IPR000626">
    <property type="entry name" value="Ubiquitin-like_dom"/>
</dbReference>
<evidence type="ECO:0000256" key="5">
    <source>
        <dbReference type="ARBA" id="ARBA00022763"/>
    </source>
</evidence>
<dbReference type="SMART" id="SM00165">
    <property type="entry name" value="UBA"/>
    <property type="match status" value="2"/>
</dbReference>
<dbReference type="InterPro" id="IPR006636">
    <property type="entry name" value="STI1_HS-bd"/>
</dbReference>
<keyword evidence="4" id="KW-0677">Repeat</keyword>
<proteinExistence type="inferred from homology"/>
<feature type="region of interest" description="Disordered" evidence="9">
    <location>
        <begin position="343"/>
        <end position="367"/>
    </location>
</feature>
<feature type="domain" description="Ubiquitin-like" evidence="11">
    <location>
        <begin position="158"/>
        <end position="214"/>
    </location>
</feature>
<feature type="domain" description="UBA" evidence="10">
    <location>
        <begin position="458"/>
        <end position="498"/>
    </location>
</feature>
<accession>A0ABQ9TS41</accession>
<dbReference type="CDD" id="cd14377">
    <property type="entry name" value="UBA1_Rad23"/>
    <property type="match status" value="1"/>
</dbReference>
<keyword evidence="3" id="KW-0597">Phosphoprotein</keyword>
<keyword evidence="7" id="KW-0234">DNA repair</keyword>
<comment type="similarity">
    <text evidence="2">Belongs to the RAD23 family.</text>
</comment>
<dbReference type="SMART" id="SM00727">
    <property type="entry name" value="STI1"/>
    <property type="match status" value="1"/>
</dbReference>
<dbReference type="CDD" id="cd14427">
    <property type="entry name" value="UBA2_HR23A"/>
    <property type="match status" value="1"/>
</dbReference>
<evidence type="ECO:0000256" key="9">
    <source>
        <dbReference type="SAM" id="MobiDB-lite"/>
    </source>
</evidence>
<feature type="compositionally biased region" description="Low complexity" evidence="9">
    <location>
        <begin position="218"/>
        <end position="236"/>
    </location>
</feature>
<dbReference type="InterPro" id="IPR004806">
    <property type="entry name" value="Rad23"/>
</dbReference>
<dbReference type="InterPro" id="IPR015360">
    <property type="entry name" value="XPC-bd"/>
</dbReference>
<comment type="subcellular location">
    <subcellularLocation>
        <location evidence="1">Nucleus</location>
    </subcellularLocation>
</comment>
<feature type="compositionally biased region" description="Polar residues" evidence="9">
    <location>
        <begin position="353"/>
        <end position="362"/>
    </location>
</feature>
<keyword evidence="13" id="KW-1185">Reference proteome</keyword>
<evidence type="ECO:0000313" key="13">
    <source>
        <dbReference type="Proteomes" id="UP001266305"/>
    </source>
</evidence>
<dbReference type="PANTHER" id="PTHR10621">
    <property type="entry name" value="UV EXCISION REPAIR PROTEIN RAD23"/>
    <property type="match status" value="1"/>
</dbReference>
<gene>
    <name evidence="12" type="primary">RAD23A_1</name>
    <name evidence="12" type="ORF">P7K49_033363</name>
</gene>
<dbReference type="Proteomes" id="UP001266305">
    <property type="component" value="Unassembled WGS sequence"/>
</dbReference>
<reference evidence="12 13" key="1">
    <citation type="submission" date="2023-05" db="EMBL/GenBank/DDBJ databases">
        <title>B98-5 Cell Line De Novo Hybrid Assembly: An Optical Mapping Approach.</title>
        <authorList>
            <person name="Kananen K."/>
            <person name="Auerbach J.A."/>
            <person name="Kautto E."/>
            <person name="Blachly J.S."/>
        </authorList>
    </citation>
    <scope>NUCLEOTIDE SEQUENCE [LARGE SCALE GENOMIC DNA]</scope>
    <source>
        <strain evidence="12">B95-8</strain>
        <tissue evidence="12">Cell line</tissue>
    </source>
</reference>
<evidence type="ECO:0000256" key="1">
    <source>
        <dbReference type="ARBA" id="ARBA00004123"/>
    </source>
</evidence>
<evidence type="ECO:0000256" key="4">
    <source>
        <dbReference type="ARBA" id="ARBA00022737"/>
    </source>
</evidence>
<keyword evidence="8" id="KW-0539">Nucleus</keyword>
<dbReference type="SMART" id="SM00213">
    <property type="entry name" value="UBQ"/>
    <property type="match status" value="1"/>
</dbReference>
<dbReference type="InterPro" id="IPR029071">
    <property type="entry name" value="Ubiquitin-like_domsf"/>
</dbReference>
<dbReference type="Gene3D" id="3.10.20.90">
    <property type="entry name" value="Phosphatidylinositol 3-kinase Catalytic Subunit, Chain A, domain 1"/>
    <property type="match status" value="1"/>
</dbReference>
<dbReference type="Pfam" id="PF00240">
    <property type="entry name" value="ubiquitin"/>
    <property type="match status" value="1"/>
</dbReference>
<dbReference type="Pfam" id="PF09280">
    <property type="entry name" value="XPC-binding"/>
    <property type="match status" value="1"/>
</dbReference>
<dbReference type="InterPro" id="IPR009060">
    <property type="entry name" value="UBA-like_sf"/>
</dbReference>
<evidence type="ECO:0000256" key="8">
    <source>
        <dbReference type="ARBA" id="ARBA00023242"/>
    </source>
</evidence>
<dbReference type="PRINTS" id="PR01839">
    <property type="entry name" value="RAD23PROTEIN"/>
</dbReference>
<evidence type="ECO:0000259" key="11">
    <source>
        <dbReference type="PROSITE" id="PS50053"/>
    </source>
</evidence>
<dbReference type="Gene3D" id="1.10.8.10">
    <property type="entry name" value="DNA helicase RuvA subunit, C-terminal domain"/>
    <property type="match status" value="2"/>
</dbReference>
<dbReference type="EMBL" id="JASSZA010000019">
    <property type="protein sequence ID" value="KAK2087456.1"/>
    <property type="molecule type" value="Genomic_DNA"/>
</dbReference>
<dbReference type="PANTHER" id="PTHR10621:SF29">
    <property type="entry name" value="UV EXCISION REPAIR PROTEIN RAD23 HOMOLOG A"/>
    <property type="match status" value="1"/>
</dbReference>
<dbReference type="Gene3D" id="1.10.10.540">
    <property type="entry name" value="XPC-binding domain"/>
    <property type="match status" value="1"/>
</dbReference>